<dbReference type="InterPro" id="IPR006311">
    <property type="entry name" value="TAT_signal"/>
</dbReference>
<dbReference type="EMBL" id="BMPF01000008">
    <property type="protein sequence ID" value="GGL44780.1"/>
    <property type="molecule type" value="Genomic_DNA"/>
</dbReference>
<dbReference type="Proteomes" id="UP000628840">
    <property type="component" value="Unassembled WGS sequence"/>
</dbReference>
<comment type="caution">
    <text evidence="2">The sequence shown here is derived from an EMBL/GenBank/DDBJ whole genome shotgun (WGS) entry which is preliminary data.</text>
</comment>
<sequence>MPSNTNRRRFLKYAGVGTTIGLAGCTRGGSSDASPSTNGSDGGQTTAGNLPVDPAEYTDASIDWTQFEGSQINIGAVNHAWVKKVKPLVPVFEELTGIDVVWNVLPEQKFRTKRLTDVSTGAGKFDAFFMGHVVNQFREAGWLQPLDPYMQDDSLFDEEWYAPNDLTSLARQWGHGSGLTDKWTGLPITIEVQTTFYRKDLYEKHGLSVPETASDLMHNAKVIHENEDDVVGALGRGQKGYGMNIYIMNNWLRQFGGEIWTDYLTDSGLDSQAALDAGHYYVDMLQQYGPDGVASMTWSDVLSAMQQGQAGHIVSDANLFWGSLTDPSSSEVAEDIGVAKVPVPDTEGGQFGPNGFAWTLSTSKAAANSEAAFLFMVWATSKPTQRYMAIQEEAPFMTRSSIWADSDYKDIVGTEFAEVSLASLKAGKSTPNDAKFPEWGQEYSVQLQQAIGGSKSVTDALTEAAKTAESVVSSE</sequence>
<dbReference type="Gene3D" id="3.40.190.10">
    <property type="entry name" value="Periplasmic binding protein-like II"/>
    <property type="match status" value="2"/>
</dbReference>
<feature type="compositionally biased region" description="Polar residues" evidence="1">
    <location>
        <begin position="28"/>
        <end position="48"/>
    </location>
</feature>
<dbReference type="InterPro" id="IPR050490">
    <property type="entry name" value="Bact_solute-bd_prot1"/>
</dbReference>
<evidence type="ECO:0000313" key="2">
    <source>
        <dbReference type="EMBL" id="GGL44780.1"/>
    </source>
</evidence>
<proteinExistence type="predicted"/>
<dbReference type="PANTHER" id="PTHR43649:SF12">
    <property type="entry name" value="DIACETYLCHITOBIOSE BINDING PROTEIN DASA"/>
    <property type="match status" value="1"/>
</dbReference>
<dbReference type="RefSeq" id="WP_188884502.1">
    <property type="nucleotide sequence ID" value="NZ_BMPF01000008.1"/>
</dbReference>
<dbReference type="AlphaFoldDB" id="A0A830FDP5"/>
<evidence type="ECO:0000256" key="1">
    <source>
        <dbReference type="SAM" id="MobiDB-lite"/>
    </source>
</evidence>
<dbReference type="OrthoDB" id="18034at2157"/>
<dbReference type="CDD" id="cd13585">
    <property type="entry name" value="PBP2_TMBP_like"/>
    <property type="match status" value="1"/>
</dbReference>
<dbReference type="InterPro" id="IPR006059">
    <property type="entry name" value="SBP"/>
</dbReference>
<dbReference type="PANTHER" id="PTHR43649">
    <property type="entry name" value="ARABINOSE-BINDING PROTEIN-RELATED"/>
    <property type="match status" value="1"/>
</dbReference>
<dbReference type="PROSITE" id="PS51257">
    <property type="entry name" value="PROKAR_LIPOPROTEIN"/>
    <property type="match status" value="1"/>
</dbReference>
<name>A0A830FDP5_9EURY</name>
<reference evidence="2 3" key="1">
    <citation type="journal article" date="2019" name="Int. J. Syst. Evol. Microbiol.">
        <title>The Global Catalogue of Microorganisms (GCM) 10K type strain sequencing project: providing services to taxonomists for standard genome sequencing and annotation.</title>
        <authorList>
            <consortium name="The Broad Institute Genomics Platform"/>
            <consortium name="The Broad Institute Genome Sequencing Center for Infectious Disease"/>
            <person name="Wu L."/>
            <person name="Ma J."/>
        </authorList>
    </citation>
    <scope>NUCLEOTIDE SEQUENCE [LARGE SCALE GENOMIC DNA]</scope>
    <source>
        <strain evidence="2 3">JCM 19585</strain>
    </source>
</reference>
<organism evidence="2 3">
    <name type="scientific">Halarchaeum grantii</name>
    <dbReference type="NCBI Taxonomy" id="1193105"/>
    <lineage>
        <taxon>Archaea</taxon>
        <taxon>Methanobacteriati</taxon>
        <taxon>Methanobacteriota</taxon>
        <taxon>Stenosarchaea group</taxon>
        <taxon>Halobacteria</taxon>
        <taxon>Halobacteriales</taxon>
        <taxon>Halobacteriaceae</taxon>
    </lineage>
</organism>
<protein>
    <submittedName>
        <fullName evidence="2">Maltose ABC transporter substrate-binding protein</fullName>
    </submittedName>
</protein>
<feature type="region of interest" description="Disordered" evidence="1">
    <location>
        <begin position="26"/>
        <end position="52"/>
    </location>
</feature>
<gene>
    <name evidence="2" type="ORF">GCM10009037_30210</name>
</gene>
<dbReference type="Pfam" id="PF01547">
    <property type="entry name" value="SBP_bac_1"/>
    <property type="match status" value="1"/>
</dbReference>
<dbReference type="PROSITE" id="PS51318">
    <property type="entry name" value="TAT"/>
    <property type="match status" value="1"/>
</dbReference>
<evidence type="ECO:0000313" key="3">
    <source>
        <dbReference type="Proteomes" id="UP000628840"/>
    </source>
</evidence>
<keyword evidence="3" id="KW-1185">Reference proteome</keyword>
<accession>A0A830FDP5</accession>
<dbReference type="SUPFAM" id="SSF53850">
    <property type="entry name" value="Periplasmic binding protein-like II"/>
    <property type="match status" value="1"/>
</dbReference>